<comment type="similarity">
    <text evidence="2">Belongs to the lysine N-acyltransferase MbtK family.</text>
</comment>
<evidence type="ECO:0000313" key="8">
    <source>
        <dbReference type="Proteomes" id="UP000244722"/>
    </source>
</evidence>
<dbReference type="Proteomes" id="UP000244722">
    <property type="component" value="Unassembled WGS sequence"/>
</dbReference>
<protein>
    <submittedName>
        <fullName evidence="7">Acyl-CoA N-acyltransferase</fullName>
    </submittedName>
</protein>
<evidence type="ECO:0000313" key="7">
    <source>
        <dbReference type="EMBL" id="PUU81625.1"/>
    </source>
</evidence>
<evidence type="ECO:0000256" key="2">
    <source>
        <dbReference type="ARBA" id="ARBA00009893"/>
    </source>
</evidence>
<keyword evidence="4 7" id="KW-0808">Transferase</keyword>
<dbReference type="AlphaFoldDB" id="A0A2T7A1S5"/>
<proteinExistence type="inferred from homology"/>
<reference evidence="7 8" key="1">
    <citation type="submission" date="2017-04" db="EMBL/GenBank/DDBJ databases">
        <title>Draft genome sequence of Tuber borchii Vittad., a whitish edible truffle.</title>
        <authorList>
            <consortium name="DOE Joint Genome Institute"/>
            <person name="Murat C."/>
            <person name="Kuo A."/>
            <person name="Barry K.W."/>
            <person name="Clum A."/>
            <person name="Dockter R.B."/>
            <person name="Fauchery L."/>
            <person name="Iotti M."/>
            <person name="Kohler A."/>
            <person name="Labutti K."/>
            <person name="Lindquist E.A."/>
            <person name="Lipzen A."/>
            <person name="Ohm R.A."/>
            <person name="Wang M."/>
            <person name="Grigoriev I.V."/>
            <person name="Zambonelli A."/>
            <person name="Martin F.M."/>
        </authorList>
    </citation>
    <scope>NUCLEOTIDE SEQUENCE [LARGE SCALE GENOMIC DNA]</scope>
    <source>
        <strain evidence="7 8">Tbo3840</strain>
    </source>
</reference>
<evidence type="ECO:0000259" key="6">
    <source>
        <dbReference type="SMART" id="SM01006"/>
    </source>
</evidence>
<dbReference type="PANTHER" id="PTHR31438:SF1">
    <property type="entry name" value="LYSINE N-ACYLTRANSFERASE C17G9.06C-RELATED"/>
    <property type="match status" value="1"/>
</dbReference>
<keyword evidence="7" id="KW-0012">Acyltransferase</keyword>
<dbReference type="InterPro" id="IPR019432">
    <property type="entry name" value="Acyltransferase_MbtK/IucB-like"/>
</dbReference>
<comment type="subcellular location">
    <subcellularLocation>
        <location evidence="1">Cytoplasm</location>
    </subcellularLocation>
</comment>
<dbReference type="InterPro" id="IPR016181">
    <property type="entry name" value="Acyl_CoA_acyltransferase"/>
</dbReference>
<sequence length="425" mass="49209">MPSDIITIHSRVSPDLHTPDPTGPLFEDNRFEDTEPQHEPEEPPQPIVEKLHLPNRIALHVTTDGRDDCKVDFECNHLRWGIEISSSSTYPTLHDDVLSFRYYSNEDNQEEYALFKVWVMLFWYFQLPAPPAELIPNKQGSPRGSWQVHFNNTGPFFKLANLQAVEAAGLVSFPDSGAASGEWIGAYATRVGFWQLPPEPFLSPVCAAKKPLRMPKPVEYTFTDRVRHPVRPRPQPNGDMYTRWISSFGQFLTFRLADLDEDTEVVHRWMNDPRVAMFWGEEADDLEKTRSFLKKGLGSKHFFPIIGCWDDEPFGYFEVYWVKEDALGRYASDVDMWDRGVHCLVGEQKFRGPQRVGVWISSLVHFMFLDDPRTQTVMLEPRVDNTKFIKYLMDAGFYKEKEFAFPHKQAALLKLKREAWEGPLC</sequence>
<feature type="domain" description="Acyltransferase MbtK/IucB-like conserved" evidence="6">
    <location>
        <begin position="255"/>
        <end position="303"/>
    </location>
</feature>
<gene>
    <name evidence="7" type="ORF">B9Z19DRAFT_1099582</name>
</gene>
<dbReference type="GO" id="GO:0019290">
    <property type="term" value="P:siderophore biosynthetic process"/>
    <property type="evidence" value="ECO:0007669"/>
    <property type="project" value="InterPro"/>
</dbReference>
<dbReference type="Gene3D" id="3.40.630.30">
    <property type="match status" value="1"/>
</dbReference>
<comment type="caution">
    <text evidence="7">The sequence shown here is derived from an EMBL/GenBank/DDBJ whole genome shotgun (WGS) entry which is preliminary data.</text>
</comment>
<dbReference type="PANTHER" id="PTHR31438">
    <property type="entry name" value="LYSINE N-ACYLTRANSFERASE C17G9.06C-RELATED"/>
    <property type="match status" value="1"/>
</dbReference>
<accession>A0A2T7A1S5</accession>
<feature type="compositionally biased region" description="Basic and acidic residues" evidence="5">
    <location>
        <begin position="27"/>
        <end position="41"/>
    </location>
</feature>
<dbReference type="FunFam" id="3.40.630.30:FF:000256">
    <property type="entry name" value="Putative lysine N-acyltransferase C17G9.06c"/>
    <property type="match status" value="1"/>
</dbReference>
<dbReference type="OrthoDB" id="448427at2759"/>
<evidence type="ECO:0000256" key="1">
    <source>
        <dbReference type="ARBA" id="ARBA00004496"/>
    </source>
</evidence>
<keyword evidence="3" id="KW-0963">Cytoplasm</keyword>
<evidence type="ECO:0000256" key="5">
    <source>
        <dbReference type="SAM" id="MobiDB-lite"/>
    </source>
</evidence>
<dbReference type="EMBL" id="NESQ01000042">
    <property type="protein sequence ID" value="PUU81625.1"/>
    <property type="molecule type" value="Genomic_DNA"/>
</dbReference>
<dbReference type="GO" id="GO:0005737">
    <property type="term" value="C:cytoplasm"/>
    <property type="evidence" value="ECO:0007669"/>
    <property type="project" value="UniProtKB-SubCell"/>
</dbReference>
<organism evidence="7 8">
    <name type="scientific">Tuber borchii</name>
    <name type="common">White truffle</name>
    <dbReference type="NCBI Taxonomy" id="42251"/>
    <lineage>
        <taxon>Eukaryota</taxon>
        <taxon>Fungi</taxon>
        <taxon>Dikarya</taxon>
        <taxon>Ascomycota</taxon>
        <taxon>Pezizomycotina</taxon>
        <taxon>Pezizomycetes</taxon>
        <taxon>Pezizales</taxon>
        <taxon>Tuberaceae</taxon>
        <taxon>Tuber</taxon>
    </lineage>
</organism>
<keyword evidence="8" id="KW-1185">Reference proteome</keyword>
<dbReference type="STRING" id="42251.A0A2T7A1S5"/>
<name>A0A2T7A1S5_TUBBO</name>
<dbReference type="SMART" id="SM01006">
    <property type="entry name" value="AlcB"/>
    <property type="match status" value="1"/>
</dbReference>
<dbReference type="GO" id="GO:0016410">
    <property type="term" value="F:N-acyltransferase activity"/>
    <property type="evidence" value="ECO:0007669"/>
    <property type="project" value="TreeGrafter"/>
</dbReference>
<dbReference type="Pfam" id="PF13523">
    <property type="entry name" value="Acetyltransf_8"/>
    <property type="match status" value="1"/>
</dbReference>
<evidence type="ECO:0000256" key="4">
    <source>
        <dbReference type="ARBA" id="ARBA00022679"/>
    </source>
</evidence>
<dbReference type="SUPFAM" id="SSF55729">
    <property type="entry name" value="Acyl-CoA N-acyltransferases (Nat)"/>
    <property type="match status" value="1"/>
</dbReference>
<evidence type="ECO:0000256" key="3">
    <source>
        <dbReference type="ARBA" id="ARBA00022490"/>
    </source>
</evidence>
<feature type="region of interest" description="Disordered" evidence="5">
    <location>
        <begin position="9"/>
        <end position="45"/>
    </location>
</feature>